<keyword evidence="3" id="KW-1185">Reference proteome</keyword>
<reference evidence="2 3" key="1">
    <citation type="submission" date="2018-11" db="EMBL/GenBank/DDBJ databases">
        <title>Genome assembly of Steccherinum ochraceum LE-BIN_3174, the white-rot fungus of the Steccherinaceae family (The Residual Polyporoid clade, Polyporales, Basidiomycota).</title>
        <authorList>
            <person name="Fedorova T.V."/>
            <person name="Glazunova O.A."/>
            <person name="Landesman E.O."/>
            <person name="Moiseenko K.V."/>
            <person name="Psurtseva N.V."/>
            <person name="Savinova O.S."/>
            <person name="Shakhova N.V."/>
            <person name="Tyazhelova T.V."/>
            <person name="Vasina D.V."/>
        </authorList>
    </citation>
    <scope>NUCLEOTIDE SEQUENCE [LARGE SCALE GENOMIC DNA]</scope>
    <source>
        <strain evidence="2 3">LE-BIN_3174</strain>
    </source>
</reference>
<evidence type="ECO:0000313" key="3">
    <source>
        <dbReference type="Proteomes" id="UP000292702"/>
    </source>
</evidence>
<evidence type="ECO:0000256" key="1">
    <source>
        <dbReference type="SAM" id="MobiDB-lite"/>
    </source>
</evidence>
<dbReference type="Proteomes" id="UP000292702">
    <property type="component" value="Unassembled WGS sequence"/>
</dbReference>
<dbReference type="EMBL" id="RWJN01000283">
    <property type="protein sequence ID" value="TCD63649.1"/>
    <property type="molecule type" value="Genomic_DNA"/>
</dbReference>
<feature type="region of interest" description="Disordered" evidence="1">
    <location>
        <begin position="160"/>
        <end position="179"/>
    </location>
</feature>
<organism evidence="2 3">
    <name type="scientific">Steccherinum ochraceum</name>
    <dbReference type="NCBI Taxonomy" id="92696"/>
    <lineage>
        <taxon>Eukaryota</taxon>
        <taxon>Fungi</taxon>
        <taxon>Dikarya</taxon>
        <taxon>Basidiomycota</taxon>
        <taxon>Agaricomycotina</taxon>
        <taxon>Agaricomycetes</taxon>
        <taxon>Polyporales</taxon>
        <taxon>Steccherinaceae</taxon>
        <taxon>Steccherinum</taxon>
    </lineage>
</organism>
<protein>
    <submittedName>
        <fullName evidence="2">Uncharacterized protein</fullName>
    </submittedName>
</protein>
<dbReference type="OrthoDB" id="3168922at2759"/>
<accession>A0A4R0RFZ5</accession>
<name>A0A4R0RFZ5_9APHY</name>
<feature type="region of interest" description="Disordered" evidence="1">
    <location>
        <begin position="129"/>
        <end position="153"/>
    </location>
</feature>
<evidence type="ECO:0000313" key="2">
    <source>
        <dbReference type="EMBL" id="TCD63649.1"/>
    </source>
</evidence>
<dbReference type="AlphaFoldDB" id="A0A4R0RFZ5"/>
<feature type="region of interest" description="Disordered" evidence="1">
    <location>
        <begin position="75"/>
        <end position="98"/>
    </location>
</feature>
<comment type="caution">
    <text evidence="2">The sequence shown here is derived from an EMBL/GenBank/DDBJ whole genome shotgun (WGS) entry which is preliminary data.</text>
</comment>
<feature type="compositionally biased region" description="Polar residues" evidence="1">
    <location>
        <begin position="79"/>
        <end position="92"/>
    </location>
</feature>
<gene>
    <name evidence="2" type="ORF">EIP91_005129</name>
</gene>
<proteinExistence type="predicted"/>
<sequence>MTVASRVHRALATTSTRNPLITASARSSKRDRIPSRNIATLAFPHDDAPSAFDIQIFDIFDAPSRLGESSKLLRRESAPAQTAQSVRSIHSSARTERVARKIQPLPTAVLYDGPARPKHLSMIAYRAPRCSSPRSGTEEGHRGHTLPSPLPPPVMFDGPSRLRPYARGGVDSESSSASASQTAILISGVGLALYAGSELYKTKDRSSRGTDSVSR</sequence>